<dbReference type="InterPro" id="IPR014314">
    <property type="entry name" value="Succ_DH_cytb556"/>
</dbReference>
<gene>
    <name evidence="10" type="primary">sdh3</name>
</gene>
<keyword evidence="3 9" id="KW-0812">Transmembrane</keyword>
<dbReference type="SUPFAM" id="SSF81343">
    <property type="entry name" value="Fumarate reductase respiratory complex transmembrane subunits"/>
    <property type="match status" value="1"/>
</dbReference>
<dbReference type="GO" id="GO:0009055">
    <property type="term" value="F:electron transfer activity"/>
    <property type="evidence" value="ECO:0007669"/>
    <property type="project" value="InterPro"/>
</dbReference>
<evidence type="ECO:0000256" key="8">
    <source>
        <dbReference type="PIRSR" id="PIRSR000178-1"/>
    </source>
</evidence>
<keyword evidence="5 9" id="KW-1133">Transmembrane helix</keyword>
<evidence type="ECO:0000256" key="6">
    <source>
        <dbReference type="ARBA" id="ARBA00023004"/>
    </source>
</evidence>
<dbReference type="EMBL" id="AB525401">
    <property type="protein sequence ID" value="BAL63266.1"/>
    <property type="molecule type" value="Genomic_DNA"/>
</dbReference>
<dbReference type="Gene3D" id="1.20.1300.10">
    <property type="entry name" value="Fumarate reductase/succinate dehydrogenase, transmembrane subunit"/>
    <property type="match status" value="1"/>
</dbReference>
<comment type="cofactor">
    <cofactor evidence="8">
        <name>heme</name>
        <dbReference type="ChEBI" id="CHEBI:30413"/>
    </cofactor>
    <text evidence="8">The heme is bound between the two transmembrane subunits.</text>
</comment>
<dbReference type="PANTHER" id="PTHR10978">
    <property type="entry name" value="SUCCINATE DEHYDROGENASE CYTOCHROME B560 SUBUNIT"/>
    <property type="match status" value="1"/>
</dbReference>
<name>H3JS68_9RHOD</name>
<evidence type="ECO:0000256" key="7">
    <source>
        <dbReference type="ARBA" id="ARBA00023136"/>
    </source>
</evidence>
<keyword evidence="6 8" id="KW-0408">Iron</keyword>
<keyword evidence="7 9" id="KW-0472">Membrane</keyword>
<dbReference type="NCBIfam" id="TIGR02970">
    <property type="entry name" value="succ_dehyd_cytB"/>
    <property type="match status" value="1"/>
</dbReference>
<feature type="transmembrane region" description="Helical" evidence="9">
    <location>
        <begin position="29"/>
        <end position="49"/>
    </location>
</feature>
<dbReference type="AlphaFoldDB" id="H3JS68"/>
<comment type="subcellular location">
    <subcellularLocation>
        <location evidence="1">Membrane</location>
    </subcellularLocation>
</comment>
<keyword evidence="10" id="KW-0496">Mitochondrion</keyword>
<protein>
    <submittedName>
        <fullName evidence="10">Succinate:cytochrome c oxidoreductase subunit 3</fullName>
    </submittedName>
</protein>
<evidence type="ECO:0000256" key="9">
    <source>
        <dbReference type="SAM" id="Phobius"/>
    </source>
</evidence>
<evidence type="ECO:0000256" key="5">
    <source>
        <dbReference type="ARBA" id="ARBA00022989"/>
    </source>
</evidence>
<dbReference type="GO" id="GO:0006099">
    <property type="term" value="P:tricarboxylic acid cycle"/>
    <property type="evidence" value="ECO:0007669"/>
    <property type="project" value="InterPro"/>
</dbReference>
<dbReference type="CDD" id="cd03499">
    <property type="entry name" value="SQR_TypeC_SdhC"/>
    <property type="match status" value="1"/>
</dbReference>
<dbReference type="InterPro" id="IPR034804">
    <property type="entry name" value="SQR/QFR_C/D"/>
</dbReference>
<dbReference type="PIRSF" id="PIRSF000178">
    <property type="entry name" value="SDH_cyt_b560"/>
    <property type="match status" value="1"/>
</dbReference>
<reference evidence="10" key="1">
    <citation type="submission" date="2009-10" db="EMBL/GenBank/DDBJ databases">
        <title>Phylogenetic relationship between Japanese Porphyra species (Bangiales, Rhodophyta) based on partial sequences of mitochondrial genes.</title>
        <authorList>
            <person name="Abe M."/>
            <person name="Kobayashi M."/>
            <person name="Fujiyoshi E."/>
            <person name="Tamaki M."/>
            <person name="Kikuchi N."/>
        </authorList>
    </citation>
    <scope>NUCLEOTIDE SEQUENCE</scope>
</reference>
<sequence>MININRPLSPHLTIYNPQRSSLISIWHRISGVTIFVLIVSTLLLLNQAYFSYTTIFLTKFLSDHAISSLLLFCCRLLISIIFLYHITNGIYHFLWDSVMHVNTKRIHKDNNLLLFFLFVNTTLQFYIMF</sequence>
<evidence type="ECO:0000256" key="3">
    <source>
        <dbReference type="ARBA" id="ARBA00022692"/>
    </source>
</evidence>
<dbReference type="InterPro" id="IPR000701">
    <property type="entry name" value="SuccDH_FuR_B_TM-su"/>
</dbReference>
<proteinExistence type="predicted"/>
<dbReference type="Pfam" id="PF01127">
    <property type="entry name" value="Sdh_cyt"/>
    <property type="match status" value="1"/>
</dbReference>
<dbReference type="PANTHER" id="PTHR10978:SF5">
    <property type="entry name" value="SUCCINATE DEHYDROGENASE CYTOCHROME B560 SUBUNIT, MITOCHONDRIAL"/>
    <property type="match status" value="1"/>
</dbReference>
<accession>H3JS68</accession>
<organism evidence="10">
    <name type="scientific">Porphyra yamadae</name>
    <dbReference type="NCBI Taxonomy" id="683351"/>
    <lineage>
        <taxon>Eukaryota</taxon>
        <taxon>Rhodophyta</taxon>
        <taxon>Bangiophyceae</taxon>
        <taxon>Bangiales</taxon>
        <taxon>Bangiaceae</taxon>
        <taxon>Porphyra</taxon>
    </lineage>
</organism>
<feature type="transmembrane region" description="Helical" evidence="9">
    <location>
        <begin position="112"/>
        <end position="128"/>
    </location>
</feature>
<dbReference type="GO" id="GO:0016020">
    <property type="term" value="C:membrane"/>
    <property type="evidence" value="ECO:0007669"/>
    <property type="project" value="UniProtKB-SubCell"/>
</dbReference>
<evidence type="ECO:0000256" key="4">
    <source>
        <dbReference type="ARBA" id="ARBA00022723"/>
    </source>
</evidence>
<evidence type="ECO:0000256" key="1">
    <source>
        <dbReference type="ARBA" id="ARBA00004370"/>
    </source>
</evidence>
<keyword evidence="4 8" id="KW-0479">Metal-binding</keyword>
<geneLocation type="mitochondrion" evidence="10"/>
<evidence type="ECO:0000313" key="10">
    <source>
        <dbReference type="EMBL" id="BAL63266.1"/>
    </source>
</evidence>
<keyword evidence="2 8" id="KW-0349">Heme</keyword>
<dbReference type="GO" id="GO:0046872">
    <property type="term" value="F:metal ion binding"/>
    <property type="evidence" value="ECO:0007669"/>
    <property type="project" value="UniProtKB-KW"/>
</dbReference>
<dbReference type="GO" id="GO:0006121">
    <property type="term" value="P:mitochondrial electron transport, succinate to ubiquinone"/>
    <property type="evidence" value="ECO:0007669"/>
    <property type="project" value="TreeGrafter"/>
</dbReference>
<evidence type="ECO:0000256" key="2">
    <source>
        <dbReference type="ARBA" id="ARBA00022617"/>
    </source>
</evidence>
<feature type="binding site" description="axial binding residue" evidence="8">
    <location>
        <position position="85"/>
    </location>
    <ligand>
        <name>heme</name>
        <dbReference type="ChEBI" id="CHEBI:30413"/>
        <note>ligand shared with second transmembrane subunit</note>
    </ligand>
    <ligandPart>
        <name>Fe</name>
        <dbReference type="ChEBI" id="CHEBI:18248"/>
    </ligandPart>
</feature>
<feature type="transmembrane region" description="Helical" evidence="9">
    <location>
        <begin position="69"/>
        <end position="91"/>
    </location>
</feature>
<dbReference type="GO" id="GO:0005739">
    <property type="term" value="C:mitochondrion"/>
    <property type="evidence" value="ECO:0007669"/>
    <property type="project" value="GOC"/>
</dbReference>